<keyword evidence="1" id="KW-0812">Transmembrane</keyword>
<protein>
    <recommendedName>
        <fullName evidence="2">Neprosin PEP catalytic domain-containing protein</fullName>
    </recommendedName>
</protein>
<sequence>MISQIVICTAPQFLPKNAYSYSGFVSSSLCPIDLFGLGCGKSRQLLFPHNLNSDVAKGGDVDVYDIQSLCDKDELGNLSSLRMFQLDQKQISGPIPISLANLPNVVHFLLDNNNLSGSLPLELSNTKNIEDSNSKVIFEVHKFCSDLAGNMFVGSIPSNLSVLPHLQRLSLEKNGLTSDVPSTIWEDMTFSAAAKLIFLLCLVGRNYILGSGVAYLSSSKANKLQGNPVCSNTKELNIAQFCGLEHGGLVEPPGKSSNSTVECKPQTCPTGDYAFEILPFLGFVLHLSEFDIIGEVLASQPFIVIIKAPGSSMSKGLLAGIILGAISCGATLIIAIMFIFNKTHHGGQCKASKFKPIQAISKQSDPTILNDQLHLFSVLPSREDNDFDCVDIYKQPALSHPLLKNHKIQIKDQVNVESEGCPSGKVPIQRTRSDRQFGHQFSKDFPDQHLHFATIDTIKNTTYHGATAGICIYEPRVQSNQYSMAQIWVQSGPIAEHNSIQAGWAVHPQLYGDYHARMTVRWTADGFKNTGCYNAQCPGYVQVHPHLRPGGLFEHTSIPGGTQYGFEVRIIQEQSSGNWWLITNTIRIGYWPKELFNHLGNGASVVRYGGTTSSPQGHSSPPMGNGKLPSGKSPFTAGFFQQVKLMDSNYKVIDLVASDIRGDIDAPRTCYDLFFFQIIASRGYVFGYGGPGGPSCNT</sequence>
<evidence type="ECO:0000259" key="2">
    <source>
        <dbReference type="PROSITE" id="PS52045"/>
    </source>
</evidence>
<dbReference type="InterPro" id="IPR032675">
    <property type="entry name" value="LRR_dom_sf"/>
</dbReference>
<evidence type="ECO:0000313" key="4">
    <source>
        <dbReference type="Proteomes" id="UP000796880"/>
    </source>
</evidence>
<name>A0A8K0MJT4_9ROSA</name>
<dbReference type="AlphaFoldDB" id="A0A8K0MJT4"/>
<dbReference type="InterPro" id="IPR004314">
    <property type="entry name" value="Neprosin"/>
</dbReference>
<keyword evidence="1" id="KW-0472">Membrane</keyword>
<dbReference type="Pfam" id="PF03080">
    <property type="entry name" value="Neprosin"/>
    <property type="match status" value="1"/>
</dbReference>
<gene>
    <name evidence="3" type="ORF">FNV43_RR08903</name>
</gene>
<comment type="caution">
    <text evidence="3">The sequence shown here is derived from an EMBL/GenBank/DDBJ whole genome shotgun (WGS) entry which is preliminary data.</text>
</comment>
<proteinExistence type="predicted"/>
<dbReference type="Proteomes" id="UP000796880">
    <property type="component" value="Unassembled WGS sequence"/>
</dbReference>
<organism evidence="3 4">
    <name type="scientific">Rhamnella rubrinervis</name>
    <dbReference type="NCBI Taxonomy" id="2594499"/>
    <lineage>
        <taxon>Eukaryota</taxon>
        <taxon>Viridiplantae</taxon>
        <taxon>Streptophyta</taxon>
        <taxon>Embryophyta</taxon>
        <taxon>Tracheophyta</taxon>
        <taxon>Spermatophyta</taxon>
        <taxon>Magnoliopsida</taxon>
        <taxon>eudicotyledons</taxon>
        <taxon>Gunneridae</taxon>
        <taxon>Pentapetalae</taxon>
        <taxon>rosids</taxon>
        <taxon>fabids</taxon>
        <taxon>Rosales</taxon>
        <taxon>Rhamnaceae</taxon>
        <taxon>rhamnoid group</taxon>
        <taxon>Rhamneae</taxon>
        <taxon>Rhamnella</taxon>
    </lineage>
</organism>
<dbReference type="Gene3D" id="3.80.10.10">
    <property type="entry name" value="Ribonuclease Inhibitor"/>
    <property type="match status" value="1"/>
</dbReference>
<feature type="transmembrane region" description="Helical" evidence="1">
    <location>
        <begin position="317"/>
        <end position="340"/>
    </location>
</feature>
<dbReference type="EMBL" id="VOIH02000004">
    <property type="protein sequence ID" value="KAF3448190.1"/>
    <property type="molecule type" value="Genomic_DNA"/>
</dbReference>
<dbReference type="SUPFAM" id="SSF52058">
    <property type="entry name" value="L domain-like"/>
    <property type="match status" value="1"/>
</dbReference>
<dbReference type="OrthoDB" id="1858978at2759"/>
<dbReference type="PANTHER" id="PTHR31589:SF233">
    <property type="entry name" value="PROTEIN, PUTATIVE (DUF239)-RELATED"/>
    <property type="match status" value="1"/>
</dbReference>
<keyword evidence="1" id="KW-1133">Transmembrane helix</keyword>
<dbReference type="Gene3D" id="3.90.1320.10">
    <property type="entry name" value="Outer-capsid protein sigma 3, large lobe"/>
    <property type="match status" value="1"/>
</dbReference>
<feature type="domain" description="Neprosin PEP catalytic" evidence="2">
    <location>
        <begin position="443"/>
        <end position="697"/>
    </location>
</feature>
<accession>A0A8K0MJT4</accession>
<keyword evidence="4" id="KW-1185">Reference proteome</keyword>
<dbReference type="PANTHER" id="PTHR31589">
    <property type="entry name" value="PROTEIN, PUTATIVE (DUF239)-RELATED-RELATED"/>
    <property type="match status" value="1"/>
</dbReference>
<dbReference type="PROSITE" id="PS52045">
    <property type="entry name" value="NEPROSIN_PEP_CD"/>
    <property type="match status" value="1"/>
</dbReference>
<evidence type="ECO:0000256" key="1">
    <source>
        <dbReference type="SAM" id="Phobius"/>
    </source>
</evidence>
<dbReference type="InterPro" id="IPR053168">
    <property type="entry name" value="Glutamic_endopeptidase"/>
</dbReference>
<reference evidence="3" key="1">
    <citation type="submission" date="2020-03" db="EMBL/GenBank/DDBJ databases">
        <title>A high-quality chromosome-level genome assembly of a woody plant with both climbing and erect habits, Rhamnella rubrinervis.</title>
        <authorList>
            <person name="Lu Z."/>
            <person name="Yang Y."/>
            <person name="Zhu X."/>
            <person name="Sun Y."/>
        </authorList>
    </citation>
    <scope>NUCLEOTIDE SEQUENCE</scope>
    <source>
        <strain evidence="3">BYM</strain>
        <tissue evidence="3">Leaf</tissue>
    </source>
</reference>
<evidence type="ECO:0000313" key="3">
    <source>
        <dbReference type="EMBL" id="KAF3448190.1"/>
    </source>
</evidence>